<dbReference type="AlphaFoldDB" id="A0A317X768"/>
<evidence type="ECO:0000256" key="1">
    <source>
        <dbReference type="SAM" id="MobiDB-lite"/>
    </source>
</evidence>
<sequence length="188" mass="20407">MAVAGRGEESKPIPSANTTHLDGMRANNGGAVNHRCLKVGLTVDSPCRRHPAGCKVDGIESHCFPEQVAVTLHHHGGVDLPRKLSHALHEELWVDGNAGGYPGSWDNASRETGSNQSIDRLDRNRCPSGMFWLQTRMCLGGDGSRCTPYGVPEYFLPLGNVCRRSINDARCAENGPSWGGMHMCRGME</sequence>
<dbReference type="Proteomes" id="UP000246702">
    <property type="component" value="Unassembled WGS sequence"/>
</dbReference>
<evidence type="ECO:0000313" key="2">
    <source>
        <dbReference type="EMBL" id="PWY94185.1"/>
    </source>
</evidence>
<dbReference type="EMBL" id="MSFK01000005">
    <property type="protein sequence ID" value="PWY94185.1"/>
    <property type="molecule type" value="Genomic_DNA"/>
</dbReference>
<protein>
    <submittedName>
        <fullName evidence="2">Uncharacterized protein</fullName>
    </submittedName>
</protein>
<evidence type="ECO:0000313" key="3">
    <source>
        <dbReference type="Proteomes" id="UP000246702"/>
    </source>
</evidence>
<proteinExistence type="predicted"/>
<feature type="compositionally biased region" description="Basic and acidic residues" evidence="1">
    <location>
        <begin position="1"/>
        <end position="11"/>
    </location>
</feature>
<comment type="caution">
    <text evidence="2">The sequence shown here is derived from an EMBL/GenBank/DDBJ whole genome shotgun (WGS) entry which is preliminary data.</text>
</comment>
<accession>A0A317X768</accession>
<name>A0A317X768_9EURO</name>
<gene>
    <name evidence="2" type="ORF">BO94DRAFT_323535</name>
</gene>
<feature type="region of interest" description="Disordered" evidence="1">
    <location>
        <begin position="1"/>
        <end position="22"/>
    </location>
</feature>
<keyword evidence="3" id="KW-1185">Reference proteome</keyword>
<organism evidence="2 3">
    <name type="scientific">Aspergillus sclerotioniger CBS 115572</name>
    <dbReference type="NCBI Taxonomy" id="1450535"/>
    <lineage>
        <taxon>Eukaryota</taxon>
        <taxon>Fungi</taxon>
        <taxon>Dikarya</taxon>
        <taxon>Ascomycota</taxon>
        <taxon>Pezizomycotina</taxon>
        <taxon>Eurotiomycetes</taxon>
        <taxon>Eurotiomycetidae</taxon>
        <taxon>Eurotiales</taxon>
        <taxon>Aspergillaceae</taxon>
        <taxon>Aspergillus</taxon>
        <taxon>Aspergillus subgen. Circumdati</taxon>
    </lineage>
</organism>
<reference evidence="2 3" key="1">
    <citation type="submission" date="2016-12" db="EMBL/GenBank/DDBJ databases">
        <title>The genomes of Aspergillus section Nigri reveals drivers in fungal speciation.</title>
        <authorList>
            <consortium name="DOE Joint Genome Institute"/>
            <person name="Vesth T.C."/>
            <person name="Nybo J."/>
            <person name="Theobald S."/>
            <person name="Brandl J."/>
            <person name="Frisvad J.C."/>
            <person name="Nielsen K.F."/>
            <person name="Lyhne E.K."/>
            <person name="Kogle M.E."/>
            <person name="Kuo A."/>
            <person name="Riley R."/>
            <person name="Clum A."/>
            <person name="Nolan M."/>
            <person name="Lipzen A."/>
            <person name="Salamov A."/>
            <person name="Henrissat B."/>
            <person name="Wiebenga A."/>
            <person name="De Vries R.P."/>
            <person name="Grigoriev I.V."/>
            <person name="Mortensen U.H."/>
            <person name="Andersen M.R."/>
            <person name="Baker S.E."/>
        </authorList>
    </citation>
    <scope>NUCLEOTIDE SEQUENCE [LARGE SCALE GENOMIC DNA]</scope>
    <source>
        <strain evidence="2 3">CBS 115572</strain>
    </source>
</reference>
<dbReference type="RefSeq" id="XP_025470946.1">
    <property type="nucleotide sequence ID" value="XM_025606918.1"/>
</dbReference>
<dbReference type="GeneID" id="37109061"/>